<gene>
    <name evidence="2" type="ORF">GLOIN_2v1762924</name>
</gene>
<reference evidence="2 3" key="2">
    <citation type="journal article" date="2018" name="New Phytol.">
        <title>High intraspecific genome diversity in the model arbuscular mycorrhizal symbiont Rhizophagus irregularis.</title>
        <authorList>
            <person name="Chen E.C.H."/>
            <person name="Morin E."/>
            <person name="Beaudet D."/>
            <person name="Noel J."/>
            <person name="Yildirir G."/>
            <person name="Ndikumana S."/>
            <person name="Charron P."/>
            <person name="St-Onge C."/>
            <person name="Giorgi J."/>
            <person name="Kruger M."/>
            <person name="Marton T."/>
            <person name="Ropars J."/>
            <person name="Grigoriev I.V."/>
            <person name="Hainaut M."/>
            <person name="Henrissat B."/>
            <person name="Roux C."/>
            <person name="Martin F."/>
            <person name="Corradi N."/>
        </authorList>
    </citation>
    <scope>NUCLEOTIDE SEQUENCE [LARGE SCALE GENOMIC DNA]</scope>
    <source>
        <strain evidence="2 3">DAOM 197198</strain>
    </source>
</reference>
<feature type="compositionally biased region" description="Low complexity" evidence="1">
    <location>
        <begin position="37"/>
        <end position="50"/>
    </location>
</feature>
<organism evidence="2 3">
    <name type="scientific">Rhizophagus irregularis (strain DAOM 181602 / DAOM 197198 / MUCL 43194)</name>
    <name type="common">Arbuscular mycorrhizal fungus</name>
    <name type="synonym">Glomus intraradices</name>
    <dbReference type="NCBI Taxonomy" id="747089"/>
    <lineage>
        <taxon>Eukaryota</taxon>
        <taxon>Fungi</taxon>
        <taxon>Fungi incertae sedis</taxon>
        <taxon>Mucoromycota</taxon>
        <taxon>Glomeromycotina</taxon>
        <taxon>Glomeromycetes</taxon>
        <taxon>Glomerales</taxon>
        <taxon>Glomeraceae</taxon>
        <taxon>Rhizophagus</taxon>
    </lineage>
</organism>
<accession>A0A2P4QVN5</accession>
<name>A0A2P4QVN5_RHIID</name>
<comment type="caution">
    <text evidence="2">The sequence shown here is derived from an EMBL/GenBank/DDBJ whole genome shotgun (WGS) entry which is preliminary data.</text>
</comment>
<feature type="region of interest" description="Disordered" evidence="1">
    <location>
        <begin position="34"/>
        <end position="95"/>
    </location>
</feature>
<evidence type="ECO:0000256" key="1">
    <source>
        <dbReference type="SAM" id="MobiDB-lite"/>
    </source>
</evidence>
<feature type="compositionally biased region" description="Polar residues" evidence="1">
    <location>
        <begin position="51"/>
        <end position="86"/>
    </location>
</feature>
<reference evidence="2 3" key="1">
    <citation type="journal article" date="2013" name="Proc. Natl. Acad. Sci. U.S.A.">
        <title>Genome of an arbuscular mycorrhizal fungus provides insight into the oldest plant symbiosis.</title>
        <authorList>
            <person name="Tisserant E."/>
            <person name="Malbreil M."/>
            <person name="Kuo A."/>
            <person name="Kohler A."/>
            <person name="Symeonidi A."/>
            <person name="Balestrini R."/>
            <person name="Charron P."/>
            <person name="Duensing N."/>
            <person name="Frei Dit Frey N."/>
            <person name="Gianinazzi-Pearson V."/>
            <person name="Gilbert L.B."/>
            <person name="Handa Y."/>
            <person name="Herr J.R."/>
            <person name="Hijri M."/>
            <person name="Koul R."/>
            <person name="Kawaguchi M."/>
            <person name="Krajinski F."/>
            <person name="Lammers P.J."/>
            <person name="Masclaux F.G."/>
            <person name="Murat C."/>
            <person name="Morin E."/>
            <person name="Ndikumana S."/>
            <person name="Pagni M."/>
            <person name="Petitpierre D."/>
            <person name="Requena N."/>
            <person name="Rosikiewicz P."/>
            <person name="Riley R."/>
            <person name="Saito K."/>
            <person name="San Clemente H."/>
            <person name="Shapiro H."/>
            <person name="van Tuinen D."/>
            <person name="Becard G."/>
            <person name="Bonfante P."/>
            <person name="Paszkowski U."/>
            <person name="Shachar-Hill Y.Y."/>
            <person name="Tuskan G.A."/>
            <person name="Young P.W."/>
            <person name="Sanders I.R."/>
            <person name="Henrissat B."/>
            <person name="Rensing S.A."/>
            <person name="Grigoriev I.V."/>
            <person name="Corradi N."/>
            <person name="Roux C."/>
            <person name="Martin F."/>
        </authorList>
    </citation>
    <scope>NUCLEOTIDE SEQUENCE [LARGE SCALE GENOMIC DNA]</scope>
    <source>
        <strain evidence="2 3">DAOM 197198</strain>
    </source>
</reference>
<dbReference type="Proteomes" id="UP000018888">
    <property type="component" value="Unassembled WGS sequence"/>
</dbReference>
<keyword evidence="3" id="KW-1185">Reference proteome</keyword>
<proteinExistence type="predicted"/>
<dbReference type="AlphaFoldDB" id="A0A2P4QVN5"/>
<feature type="region of interest" description="Disordered" evidence="1">
    <location>
        <begin position="128"/>
        <end position="151"/>
    </location>
</feature>
<evidence type="ECO:0000313" key="2">
    <source>
        <dbReference type="EMBL" id="POG81687.1"/>
    </source>
</evidence>
<sequence>MYCSGSYYPYSIPFLSFTPRRQTHIKNILQQFPAIDNGNTSSTSSTNTNTQGISPSNSISPLLDNSSLEDTAAITTSTDNPLSQPVNKDFPDFQRRVHQRPAVIKHYRLNAAKMPDISGRVKKDLEDELFDSDTSDNTKVVERRPNNVTPR</sequence>
<protein>
    <submittedName>
        <fullName evidence="2">Uncharacterized protein</fullName>
    </submittedName>
</protein>
<dbReference type="VEuPathDB" id="FungiDB:RhiirFUN_000676"/>
<dbReference type="EMBL" id="AUPC02000009">
    <property type="protein sequence ID" value="POG81687.1"/>
    <property type="molecule type" value="Genomic_DNA"/>
</dbReference>
<evidence type="ECO:0000313" key="3">
    <source>
        <dbReference type="Proteomes" id="UP000018888"/>
    </source>
</evidence>